<accession>A0ABP1Q301</accession>
<keyword evidence="2" id="KW-1185">Reference proteome</keyword>
<reference evidence="1 2" key="1">
    <citation type="submission" date="2024-08" db="EMBL/GenBank/DDBJ databases">
        <authorList>
            <person name="Cucini C."/>
            <person name="Frati F."/>
        </authorList>
    </citation>
    <scope>NUCLEOTIDE SEQUENCE [LARGE SCALE GENOMIC DNA]</scope>
</reference>
<evidence type="ECO:0000313" key="1">
    <source>
        <dbReference type="EMBL" id="CAL8083556.1"/>
    </source>
</evidence>
<organism evidence="1 2">
    <name type="scientific">Orchesella dallaii</name>
    <dbReference type="NCBI Taxonomy" id="48710"/>
    <lineage>
        <taxon>Eukaryota</taxon>
        <taxon>Metazoa</taxon>
        <taxon>Ecdysozoa</taxon>
        <taxon>Arthropoda</taxon>
        <taxon>Hexapoda</taxon>
        <taxon>Collembola</taxon>
        <taxon>Entomobryomorpha</taxon>
        <taxon>Entomobryoidea</taxon>
        <taxon>Orchesellidae</taxon>
        <taxon>Orchesellinae</taxon>
        <taxon>Orchesella</taxon>
    </lineage>
</organism>
<dbReference type="Proteomes" id="UP001642540">
    <property type="component" value="Unassembled WGS sequence"/>
</dbReference>
<dbReference type="EMBL" id="CAXLJM020000016">
    <property type="protein sequence ID" value="CAL8083556.1"/>
    <property type="molecule type" value="Genomic_DNA"/>
</dbReference>
<evidence type="ECO:0000313" key="2">
    <source>
        <dbReference type="Proteomes" id="UP001642540"/>
    </source>
</evidence>
<protein>
    <submittedName>
        <fullName evidence="1">Uncharacterized protein</fullName>
    </submittedName>
</protein>
<comment type="caution">
    <text evidence="1">The sequence shown here is derived from an EMBL/GenBank/DDBJ whole genome shotgun (WGS) entry which is preliminary data.</text>
</comment>
<name>A0ABP1Q301_9HEXA</name>
<gene>
    <name evidence="1" type="ORF">ODALV1_LOCUS5522</name>
</gene>
<sequence length="411" mass="47694">MDCECSSLAKNMARSLGKSKSETDFELNDDIGNELLLKEAKIIWKSQFQHIVEFTEQLLPMALYEPMKWCHVSICDCMKHVAKTEEIIRNMENDTLSVFQQQLKHWERRQQSCISKSRIPYSMPLYRQTSDILYCILLQNTELPSEVRERIECAFKSQFGKSRLAHARLLVKFCVRQYSQIEDFLSVFPEIIRSDSLAGLISSYFNSMVTNEREVVVCKINDLLTSPDYHENQLCLMLLTRDDCEFKHAILECLNKYMITDPAESSKADTEFSTRVEGDASNTTTTRHRFKLILEAELELLVIACVATEHFSTTLLSIILSGLDIISEKVTTKRAKVYEDFRPPLFGDNQELSLPVEYLRLMKRLKEVPSSSSMLEKAMKSLKESKKYCTNEEFWIELFILLNENCIHGFR</sequence>
<proteinExistence type="predicted"/>